<dbReference type="Pfam" id="PF14238">
    <property type="entry name" value="DUF4340"/>
    <property type="match status" value="1"/>
</dbReference>
<dbReference type="EMBL" id="CP067089">
    <property type="protein sequence ID" value="QQO07964.1"/>
    <property type="molecule type" value="Genomic_DNA"/>
</dbReference>
<dbReference type="Proteomes" id="UP000595917">
    <property type="component" value="Chromosome"/>
</dbReference>
<protein>
    <submittedName>
        <fullName evidence="2">DUF4340 domain-containing protein</fullName>
    </submittedName>
</protein>
<name>A0A7T7XKA7_9SPIR</name>
<dbReference type="AlphaFoldDB" id="A0A7T7XKA7"/>
<gene>
    <name evidence="2" type="ORF">JFL75_13560</name>
</gene>
<evidence type="ECO:0000259" key="1">
    <source>
        <dbReference type="Pfam" id="PF14238"/>
    </source>
</evidence>
<sequence length="330" mass="36451">MTYKQKRRYLVLLVAVLGLVYCATFVFDSDRRAGRNASYQWLDKKWVDQTDRIEISNPLVPEAGVSLRFSGGRWNAVLAGREYPAKQQRVTDLLDLLSRKDVYPVRAASASSYERLGLAETAAGRITLYGGANPTPLLDLLVGDLDTAGRDVYLRRNGRDEVRSGRDGYTVFTEASRTSWYDLRIFLDADPSLRTDTVQRIRIEYPSSGDDMGTAPRRDPLSLSRGSGGWVLDGGAGPSPDGNTVETYIRSILGAEGDDFIPSVDPGAPVFNEGSLLLEFGDGTRKTITLGPVIDGGRRIAAVSGSSYVYALGEWTVNRLFREREYFIPE</sequence>
<accession>A0A7T7XKA7</accession>
<dbReference type="RefSeq" id="WP_215625270.1">
    <property type="nucleotide sequence ID" value="NZ_CP067089.2"/>
</dbReference>
<proteinExistence type="predicted"/>
<evidence type="ECO:0000313" key="3">
    <source>
        <dbReference type="Proteomes" id="UP000595917"/>
    </source>
</evidence>
<reference evidence="2" key="1">
    <citation type="submission" date="2021-01" db="EMBL/GenBank/DDBJ databases">
        <title>Description of Breznakiella homolactica.</title>
        <authorList>
            <person name="Song Y."/>
            <person name="Brune A."/>
        </authorList>
    </citation>
    <scope>NUCLEOTIDE SEQUENCE</scope>
    <source>
        <strain evidence="2">RmG30</strain>
    </source>
</reference>
<keyword evidence="3" id="KW-1185">Reference proteome</keyword>
<evidence type="ECO:0000313" key="2">
    <source>
        <dbReference type="EMBL" id="QQO07964.1"/>
    </source>
</evidence>
<dbReference type="InterPro" id="IPR025641">
    <property type="entry name" value="DUF4340"/>
</dbReference>
<feature type="domain" description="DUF4340" evidence="1">
    <location>
        <begin position="80"/>
        <end position="261"/>
    </location>
</feature>
<organism evidence="2 3">
    <name type="scientific">Breznakiella homolactica</name>
    <dbReference type="NCBI Taxonomy" id="2798577"/>
    <lineage>
        <taxon>Bacteria</taxon>
        <taxon>Pseudomonadati</taxon>
        <taxon>Spirochaetota</taxon>
        <taxon>Spirochaetia</taxon>
        <taxon>Spirochaetales</taxon>
        <taxon>Breznakiellaceae</taxon>
        <taxon>Breznakiella</taxon>
    </lineage>
</organism>
<dbReference type="KEGG" id="bhc:JFL75_13560"/>